<comment type="pathway">
    <text evidence="2">Carotenoid biosynthesis.</text>
</comment>
<keyword evidence="4" id="KW-0125">Carotenoid biosynthesis</keyword>
<feature type="transmembrane region" description="Helical" evidence="8">
    <location>
        <begin position="161"/>
        <end position="184"/>
    </location>
</feature>
<feature type="transmembrane region" description="Helical" evidence="8">
    <location>
        <begin position="79"/>
        <end position="103"/>
    </location>
</feature>
<feature type="transmembrane region" description="Helical" evidence="8">
    <location>
        <begin position="31"/>
        <end position="49"/>
    </location>
</feature>
<reference evidence="10 11" key="1">
    <citation type="submission" date="2014-05" db="EMBL/GenBank/DDBJ databases">
        <title>De novo Genome Sequence of Spirocheata sp.</title>
        <authorList>
            <person name="Shivani Y."/>
            <person name="Subhash Y."/>
            <person name="Tushar L."/>
            <person name="Sasikala C."/>
            <person name="Ramana C.V."/>
        </authorList>
    </citation>
    <scope>NUCLEOTIDE SEQUENCE [LARGE SCALE GENOMIC DNA]</scope>
    <source>
        <strain evidence="10 11">JC230</strain>
    </source>
</reference>
<sequence length="224" mass="25295">MKKHSYTLIALVVIAGPLALSFDQKVNFIQYLLPVLGATGIIGALYIIWDMLVTRAGHWQFNDEFVGTRRLLDLPPGEWLFFLCVPYATLFIFEVVEAYFGMGTLRPELWWTQALAIPPFLALAFLFRRRGYTLLAMSSVALFALVSLILVPGLFASSSFWLFFLFSFLAFSLVNGIYTSLPTIRYNSRAMLGIRVGSIPLEDFFYNLAYLGLTLTVYLALKSP</sequence>
<dbReference type="GO" id="GO:0016020">
    <property type="term" value="C:membrane"/>
    <property type="evidence" value="ECO:0007669"/>
    <property type="project" value="UniProtKB-SubCell"/>
</dbReference>
<protein>
    <recommendedName>
        <fullName evidence="9">Lycopene cyclase domain-containing protein</fullName>
    </recommendedName>
</protein>
<dbReference type="Proteomes" id="UP000029692">
    <property type="component" value="Unassembled WGS sequence"/>
</dbReference>
<dbReference type="STRING" id="1480694.DC28_10760"/>
<dbReference type="GO" id="GO:0045436">
    <property type="term" value="F:lycopene beta cyclase activity"/>
    <property type="evidence" value="ECO:0007669"/>
    <property type="project" value="UniProtKB-ARBA"/>
</dbReference>
<comment type="subcellular location">
    <subcellularLocation>
        <location evidence="1">Membrane</location>
        <topology evidence="1">Multi-pass membrane protein</topology>
    </subcellularLocation>
</comment>
<dbReference type="AlphaFoldDB" id="A0A098QV39"/>
<organism evidence="10 11">
    <name type="scientific">Spirochaeta lutea</name>
    <dbReference type="NCBI Taxonomy" id="1480694"/>
    <lineage>
        <taxon>Bacteria</taxon>
        <taxon>Pseudomonadati</taxon>
        <taxon>Spirochaetota</taxon>
        <taxon>Spirochaetia</taxon>
        <taxon>Spirochaetales</taxon>
        <taxon>Spirochaetaceae</taxon>
        <taxon>Spirochaeta</taxon>
    </lineage>
</organism>
<evidence type="ECO:0000256" key="3">
    <source>
        <dbReference type="ARBA" id="ARBA00022692"/>
    </source>
</evidence>
<dbReference type="InterPro" id="IPR017825">
    <property type="entry name" value="Lycopene_cyclase_dom"/>
</dbReference>
<evidence type="ECO:0000256" key="5">
    <source>
        <dbReference type="ARBA" id="ARBA00022989"/>
    </source>
</evidence>
<gene>
    <name evidence="10" type="ORF">DC28_10760</name>
</gene>
<dbReference type="RefSeq" id="WP_037548166.1">
    <property type="nucleotide sequence ID" value="NZ_JNUP01000065.1"/>
</dbReference>
<dbReference type="eggNOG" id="ENOG502ZZTD">
    <property type="taxonomic scope" value="Bacteria"/>
</dbReference>
<feature type="domain" description="Lycopene cyclase" evidence="9">
    <location>
        <begin position="132"/>
        <end position="219"/>
    </location>
</feature>
<dbReference type="NCBIfam" id="TIGR03462">
    <property type="entry name" value="CarR_dom_SF"/>
    <property type="match status" value="2"/>
</dbReference>
<feature type="transmembrane region" description="Helical" evidence="8">
    <location>
        <begin position="109"/>
        <end position="127"/>
    </location>
</feature>
<evidence type="ECO:0000256" key="7">
    <source>
        <dbReference type="ARBA" id="ARBA00023235"/>
    </source>
</evidence>
<dbReference type="EMBL" id="JNUP01000065">
    <property type="protein sequence ID" value="KGE71720.1"/>
    <property type="molecule type" value="Genomic_DNA"/>
</dbReference>
<feature type="domain" description="Lycopene cyclase" evidence="9">
    <location>
        <begin position="4"/>
        <end position="95"/>
    </location>
</feature>
<evidence type="ECO:0000256" key="1">
    <source>
        <dbReference type="ARBA" id="ARBA00004141"/>
    </source>
</evidence>
<evidence type="ECO:0000256" key="6">
    <source>
        <dbReference type="ARBA" id="ARBA00023136"/>
    </source>
</evidence>
<dbReference type="Pfam" id="PF18916">
    <property type="entry name" value="Lycopene_cyc"/>
    <property type="match status" value="2"/>
</dbReference>
<keyword evidence="3 8" id="KW-0812">Transmembrane</keyword>
<dbReference type="GO" id="GO:0016872">
    <property type="term" value="F:intramolecular lyase activity"/>
    <property type="evidence" value="ECO:0007669"/>
    <property type="project" value="InterPro"/>
</dbReference>
<evidence type="ECO:0000256" key="2">
    <source>
        <dbReference type="ARBA" id="ARBA00004829"/>
    </source>
</evidence>
<evidence type="ECO:0000313" key="11">
    <source>
        <dbReference type="Proteomes" id="UP000029692"/>
    </source>
</evidence>
<keyword evidence="5 8" id="KW-1133">Transmembrane helix</keyword>
<feature type="transmembrane region" description="Helical" evidence="8">
    <location>
        <begin position="134"/>
        <end position="155"/>
    </location>
</feature>
<evidence type="ECO:0000256" key="8">
    <source>
        <dbReference type="SAM" id="Phobius"/>
    </source>
</evidence>
<accession>A0A098QV39</accession>
<proteinExistence type="predicted"/>
<feature type="transmembrane region" description="Helical" evidence="8">
    <location>
        <begin position="204"/>
        <end position="221"/>
    </location>
</feature>
<evidence type="ECO:0000313" key="10">
    <source>
        <dbReference type="EMBL" id="KGE71720.1"/>
    </source>
</evidence>
<keyword evidence="11" id="KW-1185">Reference proteome</keyword>
<dbReference type="GO" id="GO:0016117">
    <property type="term" value="P:carotenoid biosynthetic process"/>
    <property type="evidence" value="ECO:0007669"/>
    <property type="project" value="UniProtKB-KW"/>
</dbReference>
<comment type="caution">
    <text evidence="10">The sequence shown here is derived from an EMBL/GenBank/DDBJ whole genome shotgun (WGS) entry which is preliminary data.</text>
</comment>
<keyword evidence="6 8" id="KW-0472">Membrane</keyword>
<evidence type="ECO:0000256" key="4">
    <source>
        <dbReference type="ARBA" id="ARBA00022746"/>
    </source>
</evidence>
<keyword evidence="7" id="KW-0413">Isomerase</keyword>
<dbReference type="OrthoDB" id="5195186at2"/>
<evidence type="ECO:0000259" key="9">
    <source>
        <dbReference type="Pfam" id="PF18916"/>
    </source>
</evidence>
<name>A0A098QV39_9SPIO</name>